<evidence type="ECO:0000313" key="9">
    <source>
        <dbReference type="EMBL" id="MBI5169721.1"/>
    </source>
</evidence>
<dbReference type="InterPro" id="IPR002467">
    <property type="entry name" value="Pept_M24A_MAP1"/>
</dbReference>
<evidence type="ECO:0000256" key="2">
    <source>
        <dbReference type="ARBA" id="ARBA00022438"/>
    </source>
</evidence>
<dbReference type="GO" id="GO:0006508">
    <property type="term" value="P:proteolysis"/>
    <property type="evidence" value="ECO:0007669"/>
    <property type="project" value="UniProtKB-KW"/>
</dbReference>
<dbReference type="NCBIfam" id="TIGR00500">
    <property type="entry name" value="met_pdase_I"/>
    <property type="match status" value="1"/>
</dbReference>
<evidence type="ECO:0000259" key="8">
    <source>
        <dbReference type="Pfam" id="PF00557"/>
    </source>
</evidence>
<dbReference type="EMBL" id="JACRIW010000064">
    <property type="protein sequence ID" value="MBI5169721.1"/>
    <property type="molecule type" value="Genomic_DNA"/>
</dbReference>
<dbReference type="PANTHER" id="PTHR43330:SF27">
    <property type="entry name" value="METHIONINE AMINOPEPTIDASE"/>
    <property type="match status" value="1"/>
</dbReference>
<dbReference type="GO" id="GO:0005829">
    <property type="term" value="C:cytosol"/>
    <property type="evidence" value="ECO:0007669"/>
    <property type="project" value="TreeGrafter"/>
</dbReference>
<dbReference type="AlphaFoldDB" id="A0A933W996"/>
<dbReference type="GO" id="GO:0070006">
    <property type="term" value="F:metalloaminopeptidase activity"/>
    <property type="evidence" value="ECO:0007669"/>
    <property type="project" value="UniProtKB-UniRule"/>
</dbReference>
<dbReference type="GO" id="GO:0046872">
    <property type="term" value="F:metal ion binding"/>
    <property type="evidence" value="ECO:0007669"/>
    <property type="project" value="UniProtKB-UniRule"/>
</dbReference>
<comment type="catalytic activity">
    <reaction evidence="6 7">
        <text>Release of N-terminal amino acids, preferentially methionine, from peptides and arylamides.</text>
        <dbReference type="EC" id="3.4.11.18"/>
    </reaction>
</comment>
<feature type="binding site" evidence="6">
    <location>
        <position position="232"/>
    </location>
    <ligand>
        <name>a divalent metal cation</name>
        <dbReference type="ChEBI" id="CHEBI:60240"/>
        <label>2</label>
        <note>catalytic</note>
    </ligand>
</feature>
<evidence type="ECO:0000256" key="6">
    <source>
        <dbReference type="HAMAP-Rule" id="MF_01974"/>
    </source>
</evidence>
<accession>A0A933W996</accession>
<dbReference type="Gene3D" id="3.90.230.10">
    <property type="entry name" value="Creatinase/methionine aminopeptidase superfamily"/>
    <property type="match status" value="1"/>
</dbReference>
<feature type="binding site" evidence="6">
    <location>
        <position position="175"/>
    </location>
    <ligand>
        <name>substrate</name>
    </ligand>
</feature>
<feature type="binding site" evidence="6">
    <location>
        <position position="94"/>
    </location>
    <ligand>
        <name>a divalent metal cation</name>
        <dbReference type="ChEBI" id="CHEBI:60240"/>
        <label>1</label>
    </ligand>
</feature>
<gene>
    <name evidence="6 9" type="primary">map</name>
    <name evidence="9" type="ORF">HZA61_09555</name>
</gene>
<evidence type="ECO:0000256" key="5">
    <source>
        <dbReference type="ARBA" id="ARBA00022801"/>
    </source>
</evidence>
<comment type="similarity">
    <text evidence="6">Belongs to the peptidase M24A family. Methionine aminopeptidase type 1 subfamily.</text>
</comment>
<evidence type="ECO:0000313" key="10">
    <source>
        <dbReference type="Proteomes" id="UP000696931"/>
    </source>
</evidence>
<feature type="binding site" evidence="6">
    <location>
        <position position="105"/>
    </location>
    <ligand>
        <name>a divalent metal cation</name>
        <dbReference type="ChEBI" id="CHEBI:60240"/>
        <label>2</label>
        <note>catalytic</note>
    </ligand>
</feature>
<name>A0A933W996_UNCEI</name>
<evidence type="ECO:0000256" key="7">
    <source>
        <dbReference type="RuleBase" id="RU003653"/>
    </source>
</evidence>
<evidence type="ECO:0000256" key="3">
    <source>
        <dbReference type="ARBA" id="ARBA00022670"/>
    </source>
</evidence>
<evidence type="ECO:0000256" key="1">
    <source>
        <dbReference type="ARBA" id="ARBA00002521"/>
    </source>
</evidence>
<dbReference type="SUPFAM" id="SSF55920">
    <property type="entry name" value="Creatinase/aminopeptidase"/>
    <property type="match status" value="1"/>
</dbReference>
<comment type="caution">
    <text evidence="9">The sequence shown here is derived from an EMBL/GenBank/DDBJ whole genome shotgun (WGS) entry which is preliminary data.</text>
</comment>
<dbReference type="InterPro" id="IPR001714">
    <property type="entry name" value="Pept_M24_MAP"/>
</dbReference>
<dbReference type="Pfam" id="PF00557">
    <property type="entry name" value="Peptidase_M24"/>
    <property type="match status" value="1"/>
</dbReference>
<comment type="cofactor">
    <cofactor evidence="6">
        <name>Co(2+)</name>
        <dbReference type="ChEBI" id="CHEBI:48828"/>
    </cofactor>
    <cofactor evidence="6">
        <name>Zn(2+)</name>
        <dbReference type="ChEBI" id="CHEBI:29105"/>
    </cofactor>
    <cofactor evidence="6">
        <name>Mn(2+)</name>
        <dbReference type="ChEBI" id="CHEBI:29035"/>
    </cofactor>
    <cofactor evidence="6">
        <name>Fe(2+)</name>
        <dbReference type="ChEBI" id="CHEBI:29033"/>
    </cofactor>
    <text evidence="6">Binds 2 divalent metal cations per subunit. Has a high-affinity and a low affinity metal-binding site. The true nature of the physiological cofactor is under debate. The enzyme is active with cobalt, zinc, manganese or divalent iron ions. Most likely, methionine aminopeptidases function as mononuclear Fe(2+)-metalloproteases under physiological conditions, and the catalytically relevant metal-binding site has been assigned to the histidine-containing high-affinity site.</text>
</comment>
<organism evidence="9 10">
    <name type="scientific">Eiseniibacteriota bacterium</name>
    <dbReference type="NCBI Taxonomy" id="2212470"/>
    <lineage>
        <taxon>Bacteria</taxon>
        <taxon>Candidatus Eiseniibacteriota</taxon>
    </lineage>
</organism>
<sequence length="253" mass="27198">MVFTRNREEIEKIRVSAQLVAMTLRELGRHVRPGITTAELDRIAESFIRDHGARPAFKGYRGFPASICPSVNEEVVHGIPGPRELREGDIIGIDVGVEKNGWYGDAALSFPVGEVSAEARRLLDVTRESLMRGIAQARAGNRVGDISNAVQSYVEAQGYSVVKALVGHGIGREMHEEPAVPNFGPAGRGPRLMTGLVLAIEPMVNTGGFEVVTRSDGWTVATKDGGLSAHFEHTVAVGPDGPEILSALPDQEN</sequence>
<keyword evidence="4 6" id="KW-0479">Metal-binding</keyword>
<comment type="subunit">
    <text evidence="6">Monomer.</text>
</comment>
<keyword evidence="2 6" id="KW-0031">Aminopeptidase</keyword>
<comment type="function">
    <text evidence="1 6">Removes the N-terminal methionine from nascent proteins. The N-terminal methionine is often cleaved when the second residue in the primary sequence is small and uncharged (Met-Ala-, Cys, Gly, Pro, Ser, Thr, or Val). Requires deformylation of the N(alpha)-formylated initiator methionine before it can be hydrolyzed.</text>
</comment>
<dbReference type="HAMAP" id="MF_01974">
    <property type="entry name" value="MetAP_1"/>
    <property type="match status" value="1"/>
</dbReference>
<feature type="binding site" evidence="6">
    <location>
        <position position="201"/>
    </location>
    <ligand>
        <name>a divalent metal cation</name>
        <dbReference type="ChEBI" id="CHEBI:60240"/>
        <label>2</label>
        <note>catalytic</note>
    </ligand>
</feature>
<dbReference type="Proteomes" id="UP000696931">
    <property type="component" value="Unassembled WGS sequence"/>
</dbReference>
<feature type="binding site" evidence="6">
    <location>
        <position position="105"/>
    </location>
    <ligand>
        <name>a divalent metal cation</name>
        <dbReference type="ChEBI" id="CHEBI:60240"/>
        <label>1</label>
    </ligand>
</feature>
<keyword evidence="5 6" id="KW-0378">Hydrolase</keyword>
<feature type="binding site" evidence="6">
    <location>
        <position position="168"/>
    </location>
    <ligand>
        <name>a divalent metal cation</name>
        <dbReference type="ChEBI" id="CHEBI:60240"/>
        <label>2</label>
        <note>catalytic</note>
    </ligand>
</feature>
<dbReference type="EC" id="3.4.11.18" evidence="6 7"/>
<reference evidence="9" key="1">
    <citation type="submission" date="2020-07" db="EMBL/GenBank/DDBJ databases">
        <title>Huge and variable diversity of episymbiotic CPR bacteria and DPANN archaea in groundwater ecosystems.</title>
        <authorList>
            <person name="He C.Y."/>
            <person name="Keren R."/>
            <person name="Whittaker M."/>
            <person name="Farag I.F."/>
            <person name="Doudna J."/>
            <person name="Cate J.H.D."/>
            <person name="Banfield J.F."/>
        </authorList>
    </citation>
    <scope>NUCLEOTIDE SEQUENCE</scope>
    <source>
        <strain evidence="9">NC_groundwater_1813_Pr3_B-0.1um_71_17</strain>
    </source>
</reference>
<dbReference type="InterPro" id="IPR000994">
    <property type="entry name" value="Pept_M24"/>
</dbReference>
<dbReference type="CDD" id="cd01086">
    <property type="entry name" value="MetAP1"/>
    <property type="match status" value="1"/>
</dbReference>
<dbReference type="GO" id="GO:0004239">
    <property type="term" value="F:initiator methionyl aminopeptidase activity"/>
    <property type="evidence" value="ECO:0007669"/>
    <property type="project" value="UniProtKB-UniRule"/>
</dbReference>
<feature type="binding site" evidence="6">
    <location>
        <position position="232"/>
    </location>
    <ligand>
        <name>a divalent metal cation</name>
        <dbReference type="ChEBI" id="CHEBI:60240"/>
        <label>1</label>
    </ligand>
</feature>
<feature type="binding site" evidence="6">
    <location>
        <position position="77"/>
    </location>
    <ligand>
        <name>substrate</name>
    </ligand>
</feature>
<evidence type="ECO:0000256" key="4">
    <source>
        <dbReference type="ARBA" id="ARBA00022723"/>
    </source>
</evidence>
<dbReference type="PRINTS" id="PR00599">
    <property type="entry name" value="MAPEPTIDASE"/>
</dbReference>
<feature type="domain" description="Peptidase M24" evidence="8">
    <location>
        <begin position="11"/>
        <end position="237"/>
    </location>
</feature>
<proteinExistence type="inferred from homology"/>
<keyword evidence="3 6" id="KW-0645">Protease</keyword>
<dbReference type="PANTHER" id="PTHR43330">
    <property type="entry name" value="METHIONINE AMINOPEPTIDASE"/>
    <property type="match status" value="1"/>
</dbReference>
<protein>
    <recommendedName>
        <fullName evidence="6 7">Methionine aminopeptidase</fullName>
        <shortName evidence="6">MAP</shortName>
        <shortName evidence="6">MetAP</shortName>
        <ecNumber evidence="6 7">3.4.11.18</ecNumber>
    </recommendedName>
    <alternativeName>
        <fullName evidence="6">Peptidase M</fullName>
    </alternativeName>
</protein>
<dbReference type="InterPro" id="IPR036005">
    <property type="entry name" value="Creatinase/aminopeptidase-like"/>
</dbReference>